<keyword evidence="16" id="KW-1185">Reference proteome</keyword>
<evidence type="ECO:0000256" key="2">
    <source>
        <dbReference type="ARBA" id="ARBA00008834"/>
    </source>
</evidence>
<keyword evidence="5 11" id="KW-0378">Hydrolase</keyword>
<protein>
    <recommendedName>
        <fullName evidence="14">Xylanolytic transcriptional activator regulatory domain-containing protein</fullName>
    </recommendedName>
</protein>
<dbReference type="Pfam" id="PF00295">
    <property type="entry name" value="Glyco_hydro_28"/>
    <property type="match status" value="1"/>
</dbReference>
<feature type="chain" id="PRO_5028018600" description="Xylanolytic transcriptional activator regulatory domain-containing protein" evidence="13">
    <location>
        <begin position="19"/>
        <end position="1150"/>
    </location>
</feature>
<accession>A0A6V8HAY2</accession>
<evidence type="ECO:0000256" key="8">
    <source>
        <dbReference type="ARBA" id="ARBA00023242"/>
    </source>
</evidence>
<feature type="compositionally biased region" description="Polar residues" evidence="12">
    <location>
        <begin position="490"/>
        <end position="519"/>
    </location>
</feature>
<organism evidence="15 16">
    <name type="scientific">Talaromyces pinophilus</name>
    <name type="common">Penicillium pinophilum</name>
    <dbReference type="NCBI Taxonomy" id="128442"/>
    <lineage>
        <taxon>Eukaryota</taxon>
        <taxon>Fungi</taxon>
        <taxon>Dikarya</taxon>
        <taxon>Ascomycota</taxon>
        <taxon>Pezizomycotina</taxon>
        <taxon>Eurotiomycetes</taxon>
        <taxon>Eurotiomycetidae</taxon>
        <taxon>Eurotiales</taxon>
        <taxon>Trichocomaceae</taxon>
        <taxon>Talaromyces</taxon>
        <taxon>Talaromyces sect. Talaromyces</taxon>
    </lineage>
</organism>
<dbReference type="Pfam" id="PF04082">
    <property type="entry name" value="Fungal_trans"/>
    <property type="match status" value="1"/>
</dbReference>
<keyword evidence="10" id="KW-0961">Cell wall biogenesis/degradation</keyword>
<dbReference type="GO" id="GO:0005975">
    <property type="term" value="P:carbohydrate metabolic process"/>
    <property type="evidence" value="ECO:0007669"/>
    <property type="project" value="InterPro"/>
</dbReference>
<feature type="region of interest" description="Disordered" evidence="12">
    <location>
        <begin position="380"/>
        <end position="401"/>
    </location>
</feature>
<evidence type="ECO:0000256" key="7">
    <source>
        <dbReference type="ARBA" id="ARBA00023180"/>
    </source>
</evidence>
<dbReference type="GO" id="GO:0008270">
    <property type="term" value="F:zinc ion binding"/>
    <property type="evidence" value="ECO:0007669"/>
    <property type="project" value="InterPro"/>
</dbReference>
<evidence type="ECO:0000256" key="9">
    <source>
        <dbReference type="ARBA" id="ARBA00023295"/>
    </source>
</evidence>
<dbReference type="SMART" id="SM00906">
    <property type="entry name" value="Fungal_trans"/>
    <property type="match status" value="1"/>
</dbReference>
<feature type="signal peptide" evidence="13">
    <location>
        <begin position="1"/>
        <end position="18"/>
    </location>
</feature>
<dbReference type="GO" id="GO:0046576">
    <property type="term" value="F:rhamnogalacturonan alpha-L-rhamnopyranosyl-(1-&gt;4)-alpha-D-galactopyranosyluronide lyase activity"/>
    <property type="evidence" value="ECO:0007669"/>
    <property type="project" value="UniProtKB-ARBA"/>
</dbReference>
<dbReference type="InterPro" id="IPR000743">
    <property type="entry name" value="Glyco_hydro_28"/>
</dbReference>
<dbReference type="EMBL" id="DF933829">
    <property type="protein sequence ID" value="GAM38089.1"/>
    <property type="molecule type" value="Genomic_DNA"/>
</dbReference>
<comment type="caution">
    <text evidence="15">The sequence shown here is derived from an EMBL/GenBank/DDBJ whole genome shotgun (WGS) entry which is preliminary data.</text>
</comment>
<dbReference type="PANTHER" id="PTHR31736:SF19">
    <property type="entry name" value="PECTIN LYASE SUPERFAMILY PROTEIN-RELATED"/>
    <property type="match status" value="1"/>
</dbReference>
<evidence type="ECO:0000256" key="10">
    <source>
        <dbReference type="ARBA" id="ARBA00023316"/>
    </source>
</evidence>
<dbReference type="Proteomes" id="UP000053095">
    <property type="component" value="Unassembled WGS sequence"/>
</dbReference>
<feature type="compositionally biased region" description="Low complexity" evidence="12">
    <location>
        <begin position="382"/>
        <end position="401"/>
    </location>
</feature>
<keyword evidence="4 13" id="KW-0732">Signal</keyword>
<dbReference type="GO" id="GO:0003677">
    <property type="term" value="F:DNA binding"/>
    <property type="evidence" value="ECO:0007669"/>
    <property type="project" value="InterPro"/>
</dbReference>
<evidence type="ECO:0000256" key="6">
    <source>
        <dbReference type="ARBA" id="ARBA00023157"/>
    </source>
</evidence>
<evidence type="ECO:0000256" key="11">
    <source>
        <dbReference type="RuleBase" id="RU361169"/>
    </source>
</evidence>
<dbReference type="GO" id="GO:0071555">
    <property type="term" value="P:cell wall organization"/>
    <property type="evidence" value="ECO:0007669"/>
    <property type="project" value="UniProtKB-KW"/>
</dbReference>
<feature type="region of interest" description="Disordered" evidence="12">
    <location>
        <begin position="1076"/>
        <end position="1097"/>
    </location>
</feature>
<reference evidence="16" key="1">
    <citation type="journal article" date="2015" name="Genome Announc.">
        <title>Draft genome sequence of Talaromyces cellulolyticus strain Y-94, a source of lignocellulosic biomass-degrading enzymes.</title>
        <authorList>
            <person name="Fujii T."/>
            <person name="Koike H."/>
            <person name="Sawayama S."/>
            <person name="Yano S."/>
            <person name="Inoue H."/>
        </authorList>
    </citation>
    <scope>NUCLEOTIDE SEQUENCE [LARGE SCALE GENOMIC DNA]</scope>
    <source>
        <strain evidence="16">Y-94</strain>
    </source>
</reference>
<dbReference type="InterPro" id="IPR007219">
    <property type="entry name" value="XnlR_reg_dom"/>
</dbReference>
<evidence type="ECO:0000256" key="1">
    <source>
        <dbReference type="ARBA" id="ARBA00004613"/>
    </source>
</evidence>
<evidence type="ECO:0000256" key="12">
    <source>
        <dbReference type="SAM" id="MobiDB-lite"/>
    </source>
</evidence>
<keyword evidence="8" id="KW-0539">Nucleus</keyword>
<dbReference type="GO" id="GO:0005576">
    <property type="term" value="C:extracellular region"/>
    <property type="evidence" value="ECO:0007669"/>
    <property type="project" value="UniProtKB-SubCell"/>
</dbReference>
<dbReference type="SUPFAM" id="SSF51126">
    <property type="entry name" value="Pectin lyase-like"/>
    <property type="match status" value="1"/>
</dbReference>
<evidence type="ECO:0000259" key="14">
    <source>
        <dbReference type="SMART" id="SM00906"/>
    </source>
</evidence>
<evidence type="ECO:0000313" key="15">
    <source>
        <dbReference type="EMBL" id="GAM38089.1"/>
    </source>
</evidence>
<comment type="similarity">
    <text evidence="2 11">Belongs to the glycosyl hydrolase 28 family.</text>
</comment>
<feature type="region of interest" description="Disordered" evidence="12">
    <location>
        <begin position="481"/>
        <end position="521"/>
    </location>
</feature>
<dbReference type="Gene3D" id="2.160.20.10">
    <property type="entry name" value="Single-stranded right-handed beta-helix, Pectin lyase-like"/>
    <property type="match status" value="1"/>
</dbReference>
<proteinExistence type="inferred from homology"/>
<keyword evidence="7" id="KW-0325">Glycoprotein</keyword>
<dbReference type="GO" id="GO:0004650">
    <property type="term" value="F:polygalacturonase activity"/>
    <property type="evidence" value="ECO:0007669"/>
    <property type="project" value="InterPro"/>
</dbReference>
<gene>
    <name evidence="15" type="ORF">TCE0_033f08551</name>
</gene>
<dbReference type="GO" id="GO:0006351">
    <property type="term" value="P:DNA-templated transcription"/>
    <property type="evidence" value="ECO:0007669"/>
    <property type="project" value="InterPro"/>
</dbReference>
<evidence type="ECO:0000313" key="16">
    <source>
        <dbReference type="Proteomes" id="UP000053095"/>
    </source>
</evidence>
<dbReference type="InterPro" id="IPR012334">
    <property type="entry name" value="Pectin_lyas_fold"/>
</dbReference>
<evidence type="ECO:0000256" key="3">
    <source>
        <dbReference type="ARBA" id="ARBA00022525"/>
    </source>
</evidence>
<evidence type="ECO:0000256" key="5">
    <source>
        <dbReference type="ARBA" id="ARBA00022801"/>
    </source>
</evidence>
<sequence>MRFSFLFSSLVLLHQAAAQLSGSVGPLTSVSTKKAKKTCNVLDYGAKADKSTDLGPPLLAAFNACSSGGLVYVPSGNYLLSTWVTLSGGSAWALQIDGIIYRGGTSGGNMIFIEHANDFELFSSHASGAVQGLGYEFHAQGSISGPRILRFYEVTNFSVHDFILVDSPSFHFSMDTCKNGEVYNMAIRGANEGGLDGIDVWSDNIWIHDVEVTNKDECVTVKSPAHNILIEDIYCNWSGGCAIGSLGANTDISDILYRYVYTWSSNQMMMIKSNGGSGSVENVVFQDFIGHGNAYSLNVDSYWSSQSTAAGNGVEYNNITFTNWHGTEANGAQRGPIRVICPDKVPCTDITISDWAMWTESGTSQTYTCRSAYGSGSCLRNSGSGTSSYTSTSTATAAPSGYSAPTMAADLKNSFGTTASIPIPAIPTSFFPGRKCGPCRAKSRPNSECTWTAGRSRSDAKAYREHIEVLQQHIKTLEQSAYPQDDMPNNVFSYHSETPTPSHTRSQQSGNGYNSSPTGLNVPVTSLHGRFSSLPTTISENISPASAMVGSIETNTGTQEFYGGSSASNFMTQIRQAVAQQLGDRSYITNTAPFSSLGVKKDPQRRNSQWRDFNLDDCALPPKSRADALMAVYLDAVHPLYPFIDRVALMESYEGLFSSHGSIEVDPSLLCALNLIFALSCQLDTTASAEQRQTSANVFFRRAQKSLDIWKMDSSLESVQVLLLLGQYLQSTNEPLQCWVFVGAATRMAQSLGLHLPETSTNVASIRQREILRRVWHACILMDRVLAMTYGRPTMISQAVASVTPLPLPIDEEDLSMGTALKVVDSLSPTRLEFFLHSLKLYEIMEELLNATNSNIIRQNAPAKPSGVLGFRSAHATPLTEIDDKLVAWEAELPDHLRRLPDLQSPARSSSVNVFYRQAVILRQRLLHVRLLALRPVLSSLIAYNGGSSDNSANFGTNLSYRIAHQCAIVCIKIAQEAIDLVHQYKSTQWATTGFIAAWWYNVLFVYSAATVLVAARLRPLWQSEISEAAILQSWRRAINILETYKDYSKSIPKLIVTLQMLFKQVPKSYLSRDVATRQNSPSKQMHPGSDDHNESAVDAQIHRNWDTSRYHNTAIQDEEVDGIPSLISDIDFFLDADDLSWLNSGPIDL</sequence>
<keyword evidence="9 11" id="KW-0326">Glycosidase</keyword>
<dbReference type="CDD" id="cd12148">
    <property type="entry name" value="fungal_TF_MHR"/>
    <property type="match status" value="1"/>
</dbReference>
<evidence type="ECO:0000256" key="4">
    <source>
        <dbReference type="ARBA" id="ARBA00022729"/>
    </source>
</evidence>
<name>A0A6V8HAY2_TALPI</name>
<keyword evidence="6" id="KW-1015">Disulfide bond</keyword>
<dbReference type="InterPro" id="IPR011050">
    <property type="entry name" value="Pectin_lyase_fold/virulence"/>
</dbReference>
<dbReference type="AlphaFoldDB" id="A0A6V8HAY2"/>
<evidence type="ECO:0000256" key="13">
    <source>
        <dbReference type="SAM" id="SignalP"/>
    </source>
</evidence>
<dbReference type="PANTHER" id="PTHR31736">
    <property type="match status" value="1"/>
</dbReference>
<keyword evidence="3" id="KW-0964">Secreted</keyword>
<feature type="domain" description="Xylanolytic transcriptional activator regulatory" evidence="14">
    <location>
        <begin position="738"/>
        <end position="813"/>
    </location>
</feature>
<comment type="subcellular location">
    <subcellularLocation>
        <location evidence="1">Secreted</location>
    </subcellularLocation>
</comment>